<dbReference type="PANTHER" id="PTHR30348">
    <property type="entry name" value="UNCHARACTERIZED PROTEIN YECE"/>
    <property type="match status" value="1"/>
</dbReference>
<dbReference type="SUPFAM" id="SSF117396">
    <property type="entry name" value="TM1631-like"/>
    <property type="match status" value="1"/>
</dbReference>
<evidence type="ECO:0000313" key="2">
    <source>
        <dbReference type="Proteomes" id="UP000051565"/>
    </source>
</evidence>
<dbReference type="Proteomes" id="UP000051565">
    <property type="component" value="Unassembled WGS sequence"/>
</dbReference>
<organism evidence="1 2">
    <name type="scientific">Fructilactobacillus lindneri DSM 20690 = JCM 11027</name>
    <dbReference type="NCBI Taxonomy" id="1122148"/>
    <lineage>
        <taxon>Bacteria</taxon>
        <taxon>Bacillati</taxon>
        <taxon>Bacillota</taxon>
        <taxon>Bacilli</taxon>
        <taxon>Lactobacillales</taxon>
        <taxon>Lactobacillaceae</taxon>
        <taxon>Fructilactobacillus</taxon>
    </lineage>
</organism>
<dbReference type="GeneID" id="61249343"/>
<sequence>MIKIGLATWTDHPALANGKKKLTLPEYATHFPIVEVDSSFYSVPKAAWIEKWINEVPEKFQFIVKANYAMTKTPMTRFGKMTDEIRSQRFSDFIKVIQPMAAAGKLASILFQFPPSFKCNNDSIQYIRQVRQVMEDLPISVEFRNDSWFAGEEVTKDTSAFLRSLKMTQVVVDEPHAASNGVPLVPVVTTPEFAFIRLHGRNEAAWAKGTMGRYRYDYNQTELEEIAKVATDLAKDAKEVAVIFNNNAGHNAAPNALTLKQILNQNDADLASMQLDLF</sequence>
<name>A0A0R2K0H0_9LACO</name>
<dbReference type="PANTHER" id="PTHR30348:SF13">
    <property type="entry name" value="UPF0759 PROTEIN YUNF"/>
    <property type="match status" value="1"/>
</dbReference>
<keyword evidence="2" id="KW-1185">Reference proteome</keyword>
<dbReference type="Pfam" id="PF01904">
    <property type="entry name" value="DUF72"/>
    <property type="match status" value="1"/>
</dbReference>
<evidence type="ECO:0008006" key="3">
    <source>
        <dbReference type="Google" id="ProtNLM"/>
    </source>
</evidence>
<reference evidence="1 2" key="1">
    <citation type="journal article" date="2015" name="Genome Announc.">
        <title>Expanding the biotechnology potential of lactobacilli through comparative genomics of 213 strains and associated genera.</title>
        <authorList>
            <person name="Sun Z."/>
            <person name="Harris H.M."/>
            <person name="McCann A."/>
            <person name="Guo C."/>
            <person name="Argimon S."/>
            <person name="Zhang W."/>
            <person name="Yang X."/>
            <person name="Jeffery I.B."/>
            <person name="Cooney J.C."/>
            <person name="Kagawa T.F."/>
            <person name="Liu W."/>
            <person name="Song Y."/>
            <person name="Salvetti E."/>
            <person name="Wrobel A."/>
            <person name="Rasinkangas P."/>
            <person name="Parkhill J."/>
            <person name="Rea M.C."/>
            <person name="O'Sullivan O."/>
            <person name="Ritari J."/>
            <person name="Douillard F.P."/>
            <person name="Paul Ross R."/>
            <person name="Yang R."/>
            <person name="Briner A.E."/>
            <person name="Felis G.E."/>
            <person name="de Vos W.M."/>
            <person name="Barrangou R."/>
            <person name="Klaenhammer T.R."/>
            <person name="Caufield P.W."/>
            <person name="Cui Y."/>
            <person name="Zhang H."/>
            <person name="O'Toole P.W."/>
        </authorList>
    </citation>
    <scope>NUCLEOTIDE SEQUENCE [LARGE SCALE GENOMIC DNA]</scope>
    <source>
        <strain evidence="1 2">DSM 20690</strain>
    </source>
</reference>
<comment type="caution">
    <text evidence="1">The sequence shown here is derived from an EMBL/GenBank/DDBJ whole genome shotgun (WGS) entry which is preliminary data.</text>
</comment>
<protein>
    <recommendedName>
        <fullName evidence="3">DUF72 domain-containing protein</fullName>
    </recommendedName>
</protein>
<accession>A0A0R2K0H0</accession>
<evidence type="ECO:0000313" key="1">
    <source>
        <dbReference type="EMBL" id="KRN80709.1"/>
    </source>
</evidence>
<dbReference type="RefSeq" id="WP_054646741.1">
    <property type="nucleotide sequence ID" value="NZ_FUXS01000007.1"/>
</dbReference>
<gene>
    <name evidence="1" type="ORF">IV52_GL000773</name>
</gene>
<dbReference type="InterPro" id="IPR002763">
    <property type="entry name" value="DUF72"/>
</dbReference>
<dbReference type="OrthoDB" id="9780310at2"/>
<dbReference type="STRING" id="53444.AYR59_00420"/>
<dbReference type="PATRIC" id="fig|1122148.6.peg.796"/>
<dbReference type="AlphaFoldDB" id="A0A0R2K0H0"/>
<proteinExistence type="predicted"/>
<dbReference type="Gene3D" id="3.20.20.410">
    <property type="entry name" value="Protein of unknown function UPF0759"/>
    <property type="match status" value="1"/>
</dbReference>
<dbReference type="EMBL" id="JQBT01000003">
    <property type="protein sequence ID" value="KRN80709.1"/>
    <property type="molecule type" value="Genomic_DNA"/>
</dbReference>
<dbReference type="InterPro" id="IPR036520">
    <property type="entry name" value="UPF0759_sf"/>
</dbReference>